<proteinExistence type="predicted"/>
<feature type="non-terminal residue" evidence="1">
    <location>
        <position position="1"/>
    </location>
</feature>
<accession>A0A6S6SPL9</accession>
<gene>
    <name evidence="1" type="ORF">HELGO_WM76309</name>
</gene>
<evidence type="ECO:0000313" key="1">
    <source>
        <dbReference type="EMBL" id="CAA6804927.1"/>
    </source>
</evidence>
<name>A0A6S6SPL9_9GAMM</name>
<organism evidence="1">
    <name type="scientific">uncultured Thiotrichaceae bacterium</name>
    <dbReference type="NCBI Taxonomy" id="298394"/>
    <lineage>
        <taxon>Bacteria</taxon>
        <taxon>Pseudomonadati</taxon>
        <taxon>Pseudomonadota</taxon>
        <taxon>Gammaproteobacteria</taxon>
        <taxon>Thiotrichales</taxon>
        <taxon>Thiotrichaceae</taxon>
        <taxon>environmental samples</taxon>
    </lineage>
</organism>
<sequence length="21" mass="2270">DKLGHALNCIKCDAGEPKDEL</sequence>
<protein>
    <submittedName>
        <fullName evidence="1">Uncharacterized protein</fullName>
    </submittedName>
</protein>
<dbReference type="EMBL" id="CACVAV010000078">
    <property type="protein sequence ID" value="CAA6804927.1"/>
    <property type="molecule type" value="Genomic_DNA"/>
</dbReference>
<reference evidence="1" key="1">
    <citation type="submission" date="2020-01" db="EMBL/GenBank/DDBJ databases">
        <authorList>
            <person name="Meier V. D."/>
            <person name="Meier V D."/>
        </authorList>
    </citation>
    <scope>NUCLEOTIDE SEQUENCE</scope>
    <source>
        <strain evidence="1">HLG_WM_MAG_08</strain>
    </source>
</reference>
<dbReference type="AlphaFoldDB" id="A0A6S6SPL9"/>